<feature type="region of interest" description="Disordered" evidence="1">
    <location>
        <begin position="319"/>
        <end position="405"/>
    </location>
</feature>
<dbReference type="Proteomes" id="UP000775213">
    <property type="component" value="Unassembled WGS sequence"/>
</dbReference>
<keyword evidence="3" id="KW-1185">Reference proteome</keyword>
<evidence type="ECO:0000313" key="3">
    <source>
        <dbReference type="Proteomes" id="UP000775213"/>
    </source>
</evidence>
<dbReference type="PANTHER" id="PTHR33103">
    <property type="entry name" value="OS01G0153900 PROTEIN"/>
    <property type="match status" value="1"/>
</dbReference>
<dbReference type="AlphaFoldDB" id="A0AAV7HPW8"/>
<dbReference type="EMBL" id="JAGFBR010000001">
    <property type="protein sequence ID" value="KAH0470721.1"/>
    <property type="molecule type" value="Genomic_DNA"/>
</dbReference>
<feature type="compositionally biased region" description="Basic residues" evidence="1">
    <location>
        <begin position="384"/>
        <end position="395"/>
    </location>
</feature>
<organism evidence="2 3">
    <name type="scientific">Dendrobium chrysotoxum</name>
    <name type="common">Orchid</name>
    <dbReference type="NCBI Taxonomy" id="161865"/>
    <lineage>
        <taxon>Eukaryota</taxon>
        <taxon>Viridiplantae</taxon>
        <taxon>Streptophyta</taxon>
        <taxon>Embryophyta</taxon>
        <taxon>Tracheophyta</taxon>
        <taxon>Spermatophyta</taxon>
        <taxon>Magnoliopsida</taxon>
        <taxon>Liliopsida</taxon>
        <taxon>Asparagales</taxon>
        <taxon>Orchidaceae</taxon>
        <taxon>Epidendroideae</taxon>
        <taxon>Malaxideae</taxon>
        <taxon>Dendrobiinae</taxon>
        <taxon>Dendrobium</taxon>
    </lineage>
</organism>
<protein>
    <submittedName>
        <fullName evidence="2">Uncharacterized protein</fullName>
    </submittedName>
</protein>
<gene>
    <name evidence="2" type="ORF">IEQ34_000444</name>
</gene>
<proteinExistence type="predicted"/>
<dbReference type="InterPro" id="IPR007750">
    <property type="entry name" value="DUF674"/>
</dbReference>
<reference evidence="2 3" key="1">
    <citation type="journal article" date="2021" name="Hortic Res">
        <title>Chromosome-scale assembly of the Dendrobium chrysotoxum genome enhances the understanding of orchid evolution.</title>
        <authorList>
            <person name="Zhang Y."/>
            <person name="Zhang G.Q."/>
            <person name="Zhang D."/>
            <person name="Liu X.D."/>
            <person name="Xu X.Y."/>
            <person name="Sun W.H."/>
            <person name="Yu X."/>
            <person name="Zhu X."/>
            <person name="Wang Z.W."/>
            <person name="Zhao X."/>
            <person name="Zhong W.Y."/>
            <person name="Chen H."/>
            <person name="Yin W.L."/>
            <person name="Huang T."/>
            <person name="Niu S.C."/>
            <person name="Liu Z.J."/>
        </authorList>
    </citation>
    <scope>NUCLEOTIDE SEQUENCE [LARGE SCALE GENOMIC DNA]</scope>
    <source>
        <strain evidence="2">Lindl</strain>
    </source>
</reference>
<dbReference type="PANTHER" id="PTHR33103:SF27">
    <property type="entry name" value="OS04G0594700 PROTEIN"/>
    <property type="match status" value="1"/>
</dbReference>
<feature type="compositionally biased region" description="Basic and acidic residues" evidence="1">
    <location>
        <begin position="319"/>
        <end position="349"/>
    </location>
</feature>
<sequence length="405" mass="46701">MNKTNNNLVSAELGDEFTNQLFSFLTFVFGSVLEFFSNSNSLGYIPNLYNSIQELKINCFKLEEAKSMLISQQLPNFFSYNKQMLYIKEDSPEIAEPINECKMCKRDNKNVPCMTKCKHGVQQSYIEEINPKLARKDKNLDEGFVRDAQIFLMTDDLHITPLSILSFDHNIKKHGLKVYHVEKREMTIGRTEDTIAAPPLSPTDAIAIALPIVHHTPQVFGILIPTLSDKPFWVLTKKKKKLNSHNIIYARLESKTSWLVAKAPNQKTKVFGILIPTLSAGYFSVMFCEGLNNSLRSLLEFLSSSMIFYVRISVYDRRGPKPRREEEEKKRRRREEKPRREQLLLDHRRNSAGTPPERRRNTTEVPPGARGTPELCPTGEQRRNSARHRNSTRRRVTPESYPTPE</sequence>
<dbReference type="Pfam" id="PF05056">
    <property type="entry name" value="DUF674"/>
    <property type="match status" value="1"/>
</dbReference>
<evidence type="ECO:0000313" key="2">
    <source>
        <dbReference type="EMBL" id="KAH0470721.1"/>
    </source>
</evidence>
<evidence type="ECO:0000256" key="1">
    <source>
        <dbReference type="SAM" id="MobiDB-lite"/>
    </source>
</evidence>
<accession>A0AAV7HPW8</accession>
<comment type="caution">
    <text evidence="2">The sequence shown here is derived from an EMBL/GenBank/DDBJ whole genome shotgun (WGS) entry which is preliminary data.</text>
</comment>
<name>A0AAV7HPW8_DENCH</name>